<feature type="region of interest" description="Disordered" evidence="2">
    <location>
        <begin position="171"/>
        <end position="217"/>
    </location>
</feature>
<dbReference type="AlphaFoldDB" id="A0AAQ3U721"/>
<reference evidence="5 6" key="1">
    <citation type="submission" date="2024-02" db="EMBL/GenBank/DDBJ databases">
        <title>High-quality chromosome-scale genome assembly of Pensacola bahiagrass (Paspalum notatum Flugge var. saurae).</title>
        <authorList>
            <person name="Vega J.M."/>
            <person name="Podio M."/>
            <person name="Orjuela J."/>
            <person name="Siena L.A."/>
            <person name="Pessino S.C."/>
            <person name="Combes M.C."/>
            <person name="Mariac C."/>
            <person name="Albertini E."/>
            <person name="Pupilli F."/>
            <person name="Ortiz J.P.A."/>
            <person name="Leblanc O."/>
        </authorList>
    </citation>
    <scope>NUCLEOTIDE SEQUENCE [LARGE SCALE GENOMIC DNA]</scope>
    <source>
        <strain evidence="5">R1</strain>
        <tissue evidence="5">Leaf</tissue>
    </source>
</reference>
<feature type="compositionally biased region" description="Basic residues" evidence="2">
    <location>
        <begin position="192"/>
        <end position="201"/>
    </location>
</feature>
<feature type="signal peptide" evidence="3">
    <location>
        <begin position="1"/>
        <end position="20"/>
    </location>
</feature>
<feature type="chain" id="PRO_5042886501" description="CCHC-type domain-containing protein" evidence="3">
    <location>
        <begin position="21"/>
        <end position="393"/>
    </location>
</feature>
<evidence type="ECO:0000313" key="5">
    <source>
        <dbReference type="EMBL" id="WVZ84197.1"/>
    </source>
</evidence>
<organism evidence="5 6">
    <name type="scientific">Paspalum notatum var. saurae</name>
    <dbReference type="NCBI Taxonomy" id="547442"/>
    <lineage>
        <taxon>Eukaryota</taxon>
        <taxon>Viridiplantae</taxon>
        <taxon>Streptophyta</taxon>
        <taxon>Embryophyta</taxon>
        <taxon>Tracheophyta</taxon>
        <taxon>Spermatophyta</taxon>
        <taxon>Magnoliopsida</taxon>
        <taxon>Liliopsida</taxon>
        <taxon>Poales</taxon>
        <taxon>Poaceae</taxon>
        <taxon>PACMAD clade</taxon>
        <taxon>Panicoideae</taxon>
        <taxon>Andropogonodae</taxon>
        <taxon>Paspaleae</taxon>
        <taxon>Paspalinae</taxon>
        <taxon>Paspalum</taxon>
    </lineage>
</organism>
<keyword evidence="3" id="KW-0732">Signal</keyword>
<evidence type="ECO:0000256" key="2">
    <source>
        <dbReference type="SAM" id="MobiDB-lite"/>
    </source>
</evidence>
<keyword evidence="1" id="KW-0862">Zinc</keyword>
<keyword evidence="6" id="KW-1185">Reference proteome</keyword>
<proteinExistence type="predicted"/>
<gene>
    <name evidence="5" type="ORF">U9M48_031252</name>
</gene>
<dbReference type="CDD" id="cd09272">
    <property type="entry name" value="RNase_HI_RT_Ty1"/>
    <property type="match status" value="1"/>
</dbReference>
<dbReference type="GO" id="GO:0003676">
    <property type="term" value="F:nucleic acid binding"/>
    <property type="evidence" value="ECO:0007669"/>
    <property type="project" value="InterPro"/>
</dbReference>
<feature type="compositionally biased region" description="Low complexity" evidence="2">
    <location>
        <begin position="202"/>
        <end position="211"/>
    </location>
</feature>
<dbReference type="EMBL" id="CP144751">
    <property type="protein sequence ID" value="WVZ84197.1"/>
    <property type="molecule type" value="Genomic_DNA"/>
</dbReference>
<dbReference type="PROSITE" id="PS50158">
    <property type="entry name" value="ZF_CCHC"/>
    <property type="match status" value="1"/>
</dbReference>
<dbReference type="PANTHER" id="PTHR47592">
    <property type="entry name" value="PBF68 PROTEIN"/>
    <property type="match status" value="1"/>
</dbReference>
<protein>
    <recommendedName>
        <fullName evidence="4">CCHC-type domain-containing protein</fullName>
    </recommendedName>
</protein>
<dbReference type="GO" id="GO:0008270">
    <property type="term" value="F:zinc ion binding"/>
    <property type="evidence" value="ECO:0007669"/>
    <property type="project" value="UniProtKB-KW"/>
</dbReference>
<dbReference type="PANTHER" id="PTHR47592:SF27">
    <property type="entry name" value="OS08G0421700 PROTEIN"/>
    <property type="match status" value="1"/>
</dbReference>
<feature type="domain" description="CCHC-type" evidence="4">
    <location>
        <begin position="224"/>
        <end position="239"/>
    </location>
</feature>
<evidence type="ECO:0000256" key="3">
    <source>
        <dbReference type="SAM" id="SignalP"/>
    </source>
</evidence>
<evidence type="ECO:0000259" key="4">
    <source>
        <dbReference type="PROSITE" id="PS50158"/>
    </source>
</evidence>
<dbReference type="InterPro" id="IPR001878">
    <property type="entry name" value="Znf_CCHC"/>
</dbReference>
<keyword evidence="1" id="KW-0863">Zinc-finger</keyword>
<dbReference type="Gene3D" id="4.10.60.10">
    <property type="entry name" value="Zinc finger, CCHC-type"/>
    <property type="match status" value="1"/>
</dbReference>
<dbReference type="SUPFAM" id="SSF57756">
    <property type="entry name" value="Retrovirus zinc finger-like domains"/>
    <property type="match status" value="1"/>
</dbReference>
<keyword evidence="1" id="KW-0479">Metal-binding</keyword>
<accession>A0AAQ3U721</accession>
<dbReference type="Proteomes" id="UP001341281">
    <property type="component" value="Chromosome 07"/>
</dbReference>
<dbReference type="Pfam" id="PF14223">
    <property type="entry name" value="Retrotran_gag_2"/>
    <property type="match status" value="1"/>
</dbReference>
<name>A0AAQ3U721_PASNO</name>
<evidence type="ECO:0000256" key="1">
    <source>
        <dbReference type="PROSITE-ProRule" id="PRU00047"/>
    </source>
</evidence>
<dbReference type="SMART" id="SM00343">
    <property type="entry name" value="ZnF_C2HC"/>
    <property type="match status" value="1"/>
</dbReference>
<evidence type="ECO:0000313" key="6">
    <source>
        <dbReference type="Proteomes" id="UP001341281"/>
    </source>
</evidence>
<dbReference type="InterPro" id="IPR036875">
    <property type="entry name" value="Znf_CCHC_sf"/>
</dbReference>
<dbReference type="Pfam" id="PF00098">
    <property type="entry name" value="zf-CCHC"/>
    <property type="match status" value="1"/>
</dbReference>
<sequence>MWLTDLKLFWVVLAAIPVASLDKADGAAKAAAQAEKAKWDEANQACLSRLLNVLSNRLFDVYSGFTSAKGLWAELENEFAEVDNVNESFTTENYLNYKMVEGRSVMEPLREIQLLVRDLVQYGCNLPDSFQVNAILAKLPPSWRDFVTARRHMKKQMTLSELSAAINVEERARASNKPSQQVQAHFVEKSGGKKNQKKKKNAPQQNQTQPKSKNMKKKKEDFICYVCGDSGHIARKCSQRKGKGPPPQRKEGNMVVNSTSVYAPLAFMAGMQQQASLNGKWSSGSSSRHRTALEAEWLRDLLSDLPMIAKPIPAVLVYCDNTSVLQKVNSRKDNLKSSRHIRRRLNSCRHARETGVITLDYIKSERNLADPLTKGLAQKSIQAACVGMGLIPY</sequence>